<dbReference type="GO" id="GO:0015031">
    <property type="term" value="P:protein transport"/>
    <property type="evidence" value="ECO:0007669"/>
    <property type="project" value="UniProtKB-KW"/>
</dbReference>
<accession>A0A932LYC9</accession>
<evidence type="ECO:0000256" key="1">
    <source>
        <dbReference type="ARBA" id="ARBA00004167"/>
    </source>
</evidence>
<evidence type="ECO:0000256" key="8">
    <source>
        <dbReference type="SAM" id="MobiDB-lite"/>
    </source>
</evidence>
<organism evidence="9 10">
    <name type="scientific">Tectimicrobiota bacterium</name>
    <dbReference type="NCBI Taxonomy" id="2528274"/>
    <lineage>
        <taxon>Bacteria</taxon>
        <taxon>Pseudomonadati</taxon>
        <taxon>Nitrospinota/Tectimicrobiota group</taxon>
        <taxon>Candidatus Tectimicrobiota</taxon>
    </lineage>
</organism>
<evidence type="ECO:0000256" key="5">
    <source>
        <dbReference type="ARBA" id="ARBA00022989"/>
    </source>
</evidence>
<evidence type="ECO:0000313" key="9">
    <source>
        <dbReference type="EMBL" id="MBI3013538.1"/>
    </source>
</evidence>
<protein>
    <submittedName>
        <fullName evidence="9">Twin-arginine translocase TatA/TatE family subunit</fullName>
    </submittedName>
</protein>
<feature type="compositionally biased region" description="Basic and acidic residues" evidence="8">
    <location>
        <begin position="81"/>
        <end position="90"/>
    </location>
</feature>
<dbReference type="AlphaFoldDB" id="A0A932LYC9"/>
<dbReference type="GO" id="GO:0016020">
    <property type="term" value="C:membrane"/>
    <property type="evidence" value="ECO:0007669"/>
    <property type="project" value="UniProtKB-SubCell"/>
</dbReference>
<reference evidence="9" key="1">
    <citation type="submission" date="2020-07" db="EMBL/GenBank/DDBJ databases">
        <title>Huge and variable diversity of episymbiotic CPR bacteria and DPANN archaea in groundwater ecosystems.</title>
        <authorList>
            <person name="He C.Y."/>
            <person name="Keren R."/>
            <person name="Whittaker M."/>
            <person name="Farag I.F."/>
            <person name="Doudna J."/>
            <person name="Cate J.H.D."/>
            <person name="Banfield J.F."/>
        </authorList>
    </citation>
    <scope>NUCLEOTIDE SEQUENCE</scope>
    <source>
        <strain evidence="9">NC_groundwater_717_Ag_S-0.2um_59_8</strain>
    </source>
</reference>
<keyword evidence="7" id="KW-0472">Membrane</keyword>
<dbReference type="PANTHER" id="PTHR33162">
    <property type="entry name" value="SEC-INDEPENDENT PROTEIN TRANSLOCASE PROTEIN TATA, CHLOROPLASTIC"/>
    <property type="match status" value="1"/>
</dbReference>
<keyword evidence="5" id="KW-1133">Transmembrane helix</keyword>
<evidence type="ECO:0000256" key="7">
    <source>
        <dbReference type="ARBA" id="ARBA00023136"/>
    </source>
</evidence>
<feature type="compositionally biased region" description="Basic and acidic residues" evidence="8">
    <location>
        <begin position="56"/>
        <end position="66"/>
    </location>
</feature>
<feature type="region of interest" description="Disordered" evidence="8">
    <location>
        <begin position="52"/>
        <end position="90"/>
    </location>
</feature>
<gene>
    <name evidence="9" type="ORF">HYY65_00405</name>
</gene>
<dbReference type="PANTHER" id="PTHR33162:SF1">
    <property type="entry name" value="SEC-INDEPENDENT PROTEIN TRANSLOCASE PROTEIN TATA, CHLOROPLASTIC"/>
    <property type="match status" value="1"/>
</dbReference>
<sequence length="90" mass="9800">MLTAIVALLVVGPKKLPELARALGRGFAEFRRATEDLKGTLNKELEIEETLTEAEDPAKDYSHLADLDSQNHPIESVDSSSKPKESPVNG</sequence>
<dbReference type="InterPro" id="IPR003369">
    <property type="entry name" value="TatA/B/E"/>
</dbReference>
<comment type="caution">
    <text evidence="9">The sequence shown here is derived from an EMBL/GenBank/DDBJ whole genome shotgun (WGS) entry which is preliminary data.</text>
</comment>
<dbReference type="EMBL" id="JACPSX010000006">
    <property type="protein sequence ID" value="MBI3013538.1"/>
    <property type="molecule type" value="Genomic_DNA"/>
</dbReference>
<evidence type="ECO:0000256" key="6">
    <source>
        <dbReference type="ARBA" id="ARBA00023010"/>
    </source>
</evidence>
<evidence type="ECO:0000256" key="3">
    <source>
        <dbReference type="ARBA" id="ARBA00022692"/>
    </source>
</evidence>
<dbReference type="Pfam" id="PF02416">
    <property type="entry name" value="TatA_B_E"/>
    <property type="match status" value="1"/>
</dbReference>
<keyword evidence="2" id="KW-0813">Transport</keyword>
<dbReference type="Gene3D" id="1.20.5.3310">
    <property type="match status" value="1"/>
</dbReference>
<keyword evidence="4" id="KW-0653">Protein transport</keyword>
<evidence type="ECO:0000256" key="4">
    <source>
        <dbReference type="ARBA" id="ARBA00022927"/>
    </source>
</evidence>
<proteinExistence type="predicted"/>
<feature type="compositionally biased region" description="Polar residues" evidence="8">
    <location>
        <begin position="68"/>
        <end position="80"/>
    </location>
</feature>
<keyword evidence="6" id="KW-0811">Translocation</keyword>
<dbReference type="Proteomes" id="UP000741360">
    <property type="component" value="Unassembled WGS sequence"/>
</dbReference>
<keyword evidence="3" id="KW-0812">Transmembrane</keyword>
<evidence type="ECO:0000313" key="10">
    <source>
        <dbReference type="Proteomes" id="UP000741360"/>
    </source>
</evidence>
<comment type="subcellular location">
    <subcellularLocation>
        <location evidence="1">Membrane</location>
        <topology evidence="1">Single-pass membrane protein</topology>
    </subcellularLocation>
</comment>
<name>A0A932LYC9_UNCTE</name>
<evidence type="ECO:0000256" key="2">
    <source>
        <dbReference type="ARBA" id="ARBA00022448"/>
    </source>
</evidence>